<reference evidence="3" key="1">
    <citation type="journal article" date="2017" name="Nat. Ecol. Evol.">
        <title>Genome expansion and lineage-specific genetic innovations in the forest pathogenic fungi Armillaria.</title>
        <authorList>
            <person name="Sipos G."/>
            <person name="Prasanna A.N."/>
            <person name="Walter M.C."/>
            <person name="O'Connor E."/>
            <person name="Balint B."/>
            <person name="Krizsan K."/>
            <person name="Kiss B."/>
            <person name="Hess J."/>
            <person name="Varga T."/>
            <person name="Slot J."/>
            <person name="Riley R."/>
            <person name="Boka B."/>
            <person name="Rigling D."/>
            <person name="Barry K."/>
            <person name="Lee J."/>
            <person name="Mihaltcheva S."/>
            <person name="LaButti K."/>
            <person name="Lipzen A."/>
            <person name="Waldron R."/>
            <person name="Moloney N.M."/>
            <person name="Sperisen C."/>
            <person name="Kredics L."/>
            <person name="Vagvoelgyi C."/>
            <person name="Patrignani A."/>
            <person name="Fitzpatrick D."/>
            <person name="Nagy I."/>
            <person name="Doyle S."/>
            <person name="Anderson J.B."/>
            <person name="Grigoriev I.V."/>
            <person name="Gueldener U."/>
            <person name="Muensterkoetter M."/>
            <person name="Nagy L.G."/>
        </authorList>
    </citation>
    <scope>NUCLEOTIDE SEQUENCE [LARGE SCALE GENOMIC DNA]</scope>
    <source>
        <strain evidence="3">28-4</strain>
    </source>
</reference>
<gene>
    <name evidence="2" type="ORF">ARMSODRAFT_421211</name>
</gene>
<name>A0A2H3CL51_9AGAR</name>
<dbReference type="EMBL" id="KZ293417">
    <property type="protein sequence ID" value="PBK76036.1"/>
    <property type="molecule type" value="Genomic_DNA"/>
</dbReference>
<accession>A0A2H3CL51</accession>
<evidence type="ECO:0000313" key="2">
    <source>
        <dbReference type="EMBL" id="PBK76036.1"/>
    </source>
</evidence>
<dbReference type="AlphaFoldDB" id="A0A2H3CL51"/>
<evidence type="ECO:0000313" key="3">
    <source>
        <dbReference type="Proteomes" id="UP000218334"/>
    </source>
</evidence>
<feature type="transmembrane region" description="Helical" evidence="1">
    <location>
        <begin position="29"/>
        <end position="51"/>
    </location>
</feature>
<dbReference type="Proteomes" id="UP000218334">
    <property type="component" value="Unassembled WGS sequence"/>
</dbReference>
<evidence type="ECO:0000256" key="1">
    <source>
        <dbReference type="SAM" id="Phobius"/>
    </source>
</evidence>
<sequence>MSCIKAPIFILIHHRRLCILLQDPFNGSFTFFVFLIDIFPLSLISILLLAIKTMTDVGIVIWLCPRESNVLHDLMFAFARNFMSGQNHLNVPPI</sequence>
<organism evidence="2 3">
    <name type="scientific">Armillaria solidipes</name>
    <dbReference type="NCBI Taxonomy" id="1076256"/>
    <lineage>
        <taxon>Eukaryota</taxon>
        <taxon>Fungi</taxon>
        <taxon>Dikarya</taxon>
        <taxon>Basidiomycota</taxon>
        <taxon>Agaricomycotina</taxon>
        <taxon>Agaricomycetes</taxon>
        <taxon>Agaricomycetidae</taxon>
        <taxon>Agaricales</taxon>
        <taxon>Marasmiineae</taxon>
        <taxon>Physalacriaceae</taxon>
        <taxon>Armillaria</taxon>
    </lineage>
</organism>
<keyword evidence="1" id="KW-1133">Transmembrane helix</keyword>
<keyword evidence="1" id="KW-0812">Transmembrane</keyword>
<keyword evidence="1" id="KW-0472">Membrane</keyword>
<protein>
    <submittedName>
        <fullName evidence="2">Uncharacterized protein</fullName>
    </submittedName>
</protein>
<proteinExistence type="predicted"/>
<keyword evidence="3" id="KW-1185">Reference proteome</keyword>